<name>A0AAW1QZH1_9CHLO</name>
<evidence type="ECO:0000256" key="8">
    <source>
        <dbReference type="SAM" id="MobiDB-lite"/>
    </source>
</evidence>
<evidence type="ECO:0000256" key="4">
    <source>
        <dbReference type="ARBA" id="ARBA00022763"/>
    </source>
</evidence>
<dbReference type="GO" id="GO:0003684">
    <property type="term" value="F:damaged DNA binding"/>
    <property type="evidence" value="ECO:0007669"/>
    <property type="project" value="InterPro"/>
</dbReference>
<feature type="region of interest" description="Disordered" evidence="8">
    <location>
        <begin position="450"/>
        <end position="473"/>
    </location>
</feature>
<dbReference type="GO" id="GO:0003887">
    <property type="term" value="F:DNA-directed DNA polymerase activity"/>
    <property type="evidence" value="ECO:0007669"/>
    <property type="project" value="TreeGrafter"/>
</dbReference>
<keyword evidence="5" id="KW-0234">DNA repair</keyword>
<dbReference type="GO" id="GO:0009314">
    <property type="term" value="P:response to radiation"/>
    <property type="evidence" value="ECO:0007669"/>
    <property type="project" value="TreeGrafter"/>
</dbReference>
<dbReference type="Gene3D" id="3.30.1490.100">
    <property type="entry name" value="DNA polymerase, Y-family, little finger domain"/>
    <property type="match status" value="1"/>
</dbReference>
<dbReference type="GO" id="GO:0042276">
    <property type="term" value="P:error-prone translesion synthesis"/>
    <property type="evidence" value="ECO:0007669"/>
    <property type="project" value="TreeGrafter"/>
</dbReference>
<dbReference type="GO" id="GO:0046872">
    <property type="term" value="F:metal ion binding"/>
    <property type="evidence" value="ECO:0007669"/>
    <property type="project" value="UniProtKB-KW"/>
</dbReference>
<dbReference type="SUPFAM" id="SSF100879">
    <property type="entry name" value="Lesion bypass DNA polymerase (Y-family), little finger domain"/>
    <property type="match status" value="1"/>
</dbReference>
<evidence type="ECO:0000256" key="5">
    <source>
        <dbReference type="ARBA" id="ARBA00023204"/>
    </source>
</evidence>
<dbReference type="InterPro" id="IPR052230">
    <property type="entry name" value="DNA_polymerase_eta"/>
</dbReference>
<dbReference type="Gene3D" id="3.40.1170.60">
    <property type="match status" value="1"/>
</dbReference>
<feature type="region of interest" description="Disordered" evidence="8">
    <location>
        <begin position="529"/>
        <end position="550"/>
    </location>
</feature>
<sequence length="560" mass="58983">MSLEEAQAGRVIAHIDLDAFYAAVEVHRAPKLRNQPLGVVQYNPLGDLQSFGPDDPHRHMNSSNGSLIAVSYEARKYGVKRNMRGNEARQLCAQAGMELQLVQVPTSHGKADLTLYRQMSKQVMDVLSRLSICERASIDECYLDISAEAARRLAAASGHPQPPVNADRIHVAGQVQAEGGASAWWARPTEAWGCGERLLAAGAAAVADLRAAVHSELGFTTSAGIAHNKILAKLVSGLHKPAQQTVVPLAAVPALLFPLPVGRLRQLGGKFGDQLTRDLGIATVGELASVPLARLEAAVGEADAQWLSQLARGIDLEEVKERRLPQSISCGKTFRGPTQLRTLAGVNKWLVELGKELEERLAADRAANERTPQLLTLGLNHSGAAAGVSRSCALRKPTAAVIAADALALVKRWVADRPGWAITGMSLASSNFTAAPTGASTITRFLQPRVGTRGAPASPPPPMQPPGAAPGRGALAGRLSAALPYNEQDLDPEALAALPPDIQRELRLAFMASRGGPLRGGPAVTAGSAGGRLGAGRAPAKRARAAAPGAMERFLTRRTG</sequence>
<keyword evidence="11" id="KW-1185">Reference proteome</keyword>
<dbReference type="Pfam" id="PF11799">
    <property type="entry name" value="IMS_C"/>
    <property type="match status" value="1"/>
</dbReference>
<dbReference type="AlphaFoldDB" id="A0AAW1QZH1"/>
<feature type="compositionally biased region" description="Pro residues" evidence="8">
    <location>
        <begin position="457"/>
        <end position="468"/>
    </location>
</feature>
<evidence type="ECO:0000313" key="11">
    <source>
        <dbReference type="Proteomes" id="UP001445335"/>
    </source>
</evidence>
<comment type="subcellular location">
    <subcellularLocation>
        <location evidence="1">Nucleus</location>
    </subcellularLocation>
</comment>
<dbReference type="PANTHER" id="PTHR45873">
    <property type="entry name" value="DNA POLYMERASE ETA"/>
    <property type="match status" value="1"/>
</dbReference>
<organism evidence="10 11">
    <name type="scientific">Elliptochloris bilobata</name>
    <dbReference type="NCBI Taxonomy" id="381761"/>
    <lineage>
        <taxon>Eukaryota</taxon>
        <taxon>Viridiplantae</taxon>
        <taxon>Chlorophyta</taxon>
        <taxon>core chlorophytes</taxon>
        <taxon>Trebouxiophyceae</taxon>
        <taxon>Trebouxiophyceae incertae sedis</taxon>
        <taxon>Elliptochloris clade</taxon>
        <taxon>Elliptochloris</taxon>
    </lineage>
</organism>
<keyword evidence="4" id="KW-0227">DNA damage</keyword>
<keyword evidence="2" id="KW-0808">Transferase</keyword>
<evidence type="ECO:0000256" key="6">
    <source>
        <dbReference type="ARBA" id="ARBA00023242"/>
    </source>
</evidence>
<dbReference type="Proteomes" id="UP001445335">
    <property type="component" value="Unassembled WGS sequence"/>
</dbReference>
<dbReference type="GO" id="GO:0035861">
    <property type="term" value="C:site of double-strand break"/>
    <property type="evidence" value="ECO:0007669"/>
    <property type="project" value="TreeGrafter"/>
</dbReference>
<dbReference type="Pfam" id="PF21704">
    <property type="entry name" value="POLH-Rev1_HhH"/>
    <property type="match status" value="1"/>
</dbReference>
<keyword evidence="3" id="KW-0479">Metal-binding</keyword>
<protein>
    <recommendedName>
        <fullName evidence="7">DNA polymerase eta</fullName>
    </recommendedName>
</protein>
<dbReference type="FunFam" id="1.10.150.20:FF:000014">
    <property type="entry name" value="Polymerase (DNA directed), eta"/>
    <property type="match status" value="1"/>
</dbReference>
<dbReference type="InterPro" id="IPR017961">
    <property type="entry name" value="DNA_pol_Y-fam_little_finger"/>
</dbReference>
<dbReference type="Gene3D" id="3.30.70.270">
    <property type="match status" value="1"/>
</dbReference>
<dbReference type="InterPro" id="IPR043502">
    <property type="entry name" value="DNA/RNA_pol_sf"/>
</dbReference>
<dbReference type="GO" id="GO:0006281">
    <property type="term" value="P:DNA repair"/>
    <property type="evidence" value="ECO:0007669"/>
    <property type="project" value="UniProtKB-KW"/>
</dbReference>
<gene>
    <name evidence="10" type="ORF">WJX81_005483</name>
</gene>
<proteinExistence type="predicted"/>
<comment type="caution">
    <text evidence="10">The sequence shown here is derived from an EMBL/GenBank/DDBJ whole genome shotgun (WGS) entry which is preliminary data.</text>
</comment>
<dbReference type="EMBL" id="JALJOU010000063">
    <property type="protein sequence ID" value="KAK9826753.1"/>
    <property type="molecule type" value="Genomic_DNA"/>
</dbReference>
<evidence type="ECO:0000256" key="1">
    <source>
        <dbReference type="ARBA" id="ARBA00004123"/>
    </source>
</evidence>
<dbReference type="PROSITE" id="PS50173">
    <property type="entry name" value="UMUC"/>
    <property type="match status" value="1"/>
</dbReference>
<dbReference type="GO" id="GO:0005657">
    <property type="term" value="C:replication fork"/>
    <property type="evidence" value="ECO:0007669"/>
    <property type="project" value="TreeGrafter"/>
</dbReference>
<dbReference type="Pfam" id="PF00817">
    <property type="entry name" value="IMS"/>
    <property type="match status" value="1"/>
</dbReference>
<feature type="domain" description="UmuC" evidence="9">
    <location>
        <begin position="12"/>
        <end position="268"/>
    </location>
</feature>
<dbReference type="Gene3D" id="1.10.150.20">
    <property type="entry name" value="5' to 3' exonuclease, C-terminal subdomain"/>
    <property type="match status" value="1"/>
</dbReference>
<dbReference type="SUPFAM" id="SSF56672">
    <property type="entry name" value="DNA/RNA polymerases"/>
    <property type="match status" value="1"/>
</dbReference>
<dbReference type="InterPro" id="IPR001126">
    <property type="entry name" value="UmuC"/>
</dbReference>
<evidence type="ECO:0000256" key="3">
    <source>
        <dbReference type="ARBA" id="ARBA00022723"/>
    </source>
</evidence>
<evidence type="ECO:0000256" key="7">
    <source>
        <dbReference type="ARBA" id="ARBA00044975"/>
    </source>
</evidence>
<evidence type="ECO:0000259" key="9">
    <source>
        <dbReference type="PROSITE" id="PS50173"/>
    </source>
</evidence>
<accession>A0AAW1QZH1</accession>
<dbReference type="InterPro" id="IPR043128">
    <property type="entry name" value="Rev_trsase/Diguanyl_cyclase"/>
</dbReference>
<reference evidence="10 11" key="1">
    <citation type="journal article" date="2024" name="Nat. Commun.">
        <title>Phylogenomics reveals the evolutionary origins of lichenization in chlorophyte algae.</title>
        <authorList>
            <person name="Puginier C."/>
            <person name="Libourel C."/>
            <person name="Otte J."/>
            <person name="Skaloud P."/>
            <person name="Haon M."/>
            <person name="Grisel S."/>
            <person name="Petersen M."/>
            <person name="Berrin J.G."/>
            <person name="Delaux P.M."/>
            <person name="Dal Grande F."/>
            <person name="Keller J."/>
        </authorList>
    </citation>
    <scope>NUCLEOTIDE SEQUENCE [LARGE SCALE GENOMIC DNA]</scope>
    <source>
        <strain evidence="10 11">SAG 245.80</strain>
    </source>
</reference>
<evidence type="ECO:0000313" key="10">
    <source>
        <dbReference type="EMBL" id="KAK9826753.1"/>
    </source>
</evidence>
<dbReference type="GO" id="GO:0005634">
    <property type="term" value="C:nucleus"/>
    <property type="evidence" value="ECO:0007669"/>
    <property type="project" value="UniProtKB-SubCell"/>
</dbReference>
<evidence type="ECO:0000256" key="2">
    <source>
        <dbReference type="ARBA" id="ARBA00022679"/>
    </source>
</evidence>
<keyword evidence="6" id="KW-0539">Nucleus</keyword>
<dbReference type="InterPro" id="IPR036775">
    <property type="entry name" value="DNA_pol_Y-fam_lit_finger_sf"/>
</dbReference>
<dbReference type="PANTHER" id="PTHR45873:SF1">
    <property type="entry name" value="DNA POLYMERASE ETA"/>
    <property type="match status" value="1"/>
</dbReference>